<comment type="caution">
    <text evidence="1">The sequence shown here is derived from an EMBL/GenBank/DDBJ whole genome shotgun (WGS) entry which is preliminary data.</text>
</comment>
<name>A0A016SNQ3_9BILA</name>
<organism evidence="1 2">
    <name type="scientific">Ancylostoma ceylanicum</name>
    <dbReference type="NCBI Taxonomy" id="53326"/>
    <lineage>
        <taxon>Eukaryota</taxon>
        <taxon>Metazoa</taxon>
        <taxon>Ecdysozoa</taxon>
        <taxon>Nematoda</taxon>
        <taxon>Chromadorea</taxon>
        <taxon>Rhabditida</taxon>
        <taxon>Rhabditina</taxon>
        <taxon>Rhabditomorpha</taxon>
        <taxon>Strongyloidea</taxon>
        <taxon>Ancylostomatidae</taxon>
        <taxon>Ancylostomatinae</taxon>
        <taxon>Ancylostoma</taxon>
    </lineage>
</organism>
<proteinExistence type="predicted"/>
<dbReference type="Proteomes" id="UP000024635">
    <property type="component" value="Unassembled WGS sequence"/>
</dbReference>
<dbReference type="AlphaFoldDB" id="A0A016SNQ3"/>
<accession>A0A016SNQ3</accession>
<protein>
    <submittedName>
        <fullName evidence="1">Uncharacterized protein</fullName>
    </submittedName>
</protein>
<evidence type="ECO:0000313" key="1">
    <source>
        <dbReference type="EMBL" id="EYB91972.1"/>
    </source>
</evidence>
<gene>
    <name evidence="1" type="primary">Acey_s0199.g1642</name>
    <name evidence="1" type="ORF">Y032_0199g1642</name>
</gene>
<reference evidence="2" key="1">
    <citation type="journal article" date="2015" name="Nat. Genet.">
        <title>The genome and transcriptome of the zoonotic hookworm Ancylostoma ceylanicum identify infection-specific gene families.</title>
        <authorList>
            <person name="Schwarz E.M."/>
            <person name="Hu Y."/>
            <person name="Antoshechkin I."/>
            <person name="Miller M.M."/>
            <person name="Sternberg P.W."/>
            <person name="Aroian R.V."/>
        </authorList>
    </citation>
    <scope>NUCLEOTIDE SEQUENCE</scope>
    <source>
        <strain evidence="2">HY135</strain>
    </source>
</reference>
<keyword evidence="2" id="KW-1185">Reference proteome</keyword>
<evidence type="ECO:0000313" key="2">
    <source>
        <dbReference type="Proteomes" id="UP000024635"/>
    </source>
</evidence>
<dbReference type="EMBL" id="JARK01001535">
    <property type="protein sequence ID" value="EYB91972.1"/>
    <property type="molecule type" value="Genomic_DNA"/>
</dbReference>
<sequence length="69" mass="7989">MNPAMKLNKANEKHKAVTVAALQREAATRPLQQTLSTNCDIVAYPFPLYNSRYMTRMQFSSKSQRLKWN</sequence>